<dbReference type="CDD" id="cd00093">
    <property type="entry name" value="HTH_XRE"/>
    <property type="match status" value="1"/>
</dbReference>
<proteinExistence type="predicted"/>
<dbReference type="Pfam" id="PF01381">
    <property type="entry name" value="HTH_3"/>
    <property type="match status" value="1"/>
</dbReference>
<dbReference type="PATRIC" id="fig|665004.4.peg.2205"/>
<gene>
    <name evidence="2" type="ORF">AC529_09295</name>
</gene>
<keyword evidence="3" id="KW-1185">Reference proteome</keyword>
<feature type="domain" description="HTH cro/C1-type" evidence="1">
    <location>
        <begin position="11"/>
        <end position="65"/>
    </location>
</feature>
<organism evidence="2 3">
    <name type="scientific">Thermobifida cellulosilytica TB100</name>
    <dbReference type="NCBI Taxonomy" id="665004"/>
    <lineage>
        <taxon>Bacteria</taxon>
        <taxon>Bacillati</taxon>
        <taxon>Actinomycetota</taxon>
        <taxon>Actinomycetes</taxon>
        <taxon>Streptosporangiales</taxon>
        <taxon>Nocardiopsidaceae</taxon>
        <taxon>Thermobifida</taxon>
    </lineage>
</organism>
<dbReference type="AlphaFoldDB" id="A0A147KI67"/>
<evidence type="ECO:0000313" key="3">
    <source>
        <dbReference type="Proteomes" id="UP000074382"/>
    </source>
</evidence>
<dbReference type="GO" id="GO:0003677">
    <property type="term" value="F:DNA binding"/>
    <property type="evidence" value="ECO:0007669"/>
    <property type="project" value="InterPro"/>
</dbReference>
<dbReference type="Gene3D" id="1.10.260.40">
    <property type="entry name" value="lambda repressor-like DNA-binding domains"/>
    <property type="match status" value="1"/>
</dbReference>
<dbReference type="RefSeq" id="WP_068755840.1">
    <property type="nucleotide sequence ID" value="NZ_KQ950181.1"/>
</dbReference>
<evidence type="ECO:0000259" key="1">
    <source>
        <dbReference type="PROSITE" id="PS50943"/>
    </source>
</evidence>
<dbReference type="SMART" id="SM00530">
    <property type="entry name" value="HTH_XRE"/>
    <property type="match status" value="1"/>
</dbReference>
<accession>A0A147KI67</accession>
<evidence type="ECO:0000313" key="2">
    <source>
        <dbReference type="EMBL" id="KUP96980.1"/>
    </source>
</evidence>
<dbReference type="OrthoDB" id="3210663at2"/>
<dbReference type="STRING" id="665004.AC529_09295"/>
<reference evidence="3" key="1">
    <citation type="journal article" date="2017" name="Acta Aliment.">
        <title>Plant polysaccharide degrading enzyme system of Thermpbifida cellulosilytica TB100 revealed by de novo genome project data.</title>
        <authorList>
            <person name="Toth A."/>
            <person name="Baka E."/>
            <person name="Luzics S."/>
            <person name="Bata-Vidacs I."/>
            <person name="Nagy I."/>
            <person name="Balint B."/>
            <person name="Herceg R."/>
            <person name="Olasz F."/>
            <person name="Wilk T."/>
            <person name="Nagy T."/>
            <person name="Kriszt B."/>
            <person name="Nagy I."/>
            <person name="Kukolya J."/>
        </authorList>
    </citation>
    <scope>NUCLEOTIDE SEQUENCE [LARGE SCALE GENOMIC DNA]</scope>
    <source>
        <strain evidence="3">TB100</strain>
    </source>
</reference>
<dbReference type="Proteomes" id="UP000074382">
    <property type="component" value="Unassembled WGS sequence"/>
</dbReference>
<name>A0A147KI67_THECS</name>
<dbReference type="Gene3D" id="1.25.40.10">
    <property type="entry name" value="Tetratricopeptide repeat domain"/>
    <property type="match status" value="1"/>
</dbReference>
<comment type="caution">
    <text evidence="2">The sequence shown here is derived from an EMBL/GenBank/DDBJ whole genome shotgun (WGS) entry which is preliminary data.</text>
</comment>
<protein>
    <recommendedName>
        <fullName evidence="1">HTH cro/C1-type domain-containing protein</fullName>
    </recommendedName>
</protein>
<dbReference type="PROSITE" id="PS50943">
    <property type="entry name" value="HTH_CROC1"/>
    <property type="match status" value="1"/>
</dbReference>
<sequence>MKDDSTIGAQIRDLRRRRGLTQEDLAAKAGLSRDVIKKIESGGSARMSTYHAIARALGVVTLTFAAPRSPEPVPAAHNDAALAEIRSAINPPTGIDGQPMLRFNGDAEPDLGMLRDAVRTVALAYHGDRYDTVAELAPAVVRSAHQHVAALDGDQQAEARRLRSDALGAIGRYLIQIREHDLALMALRDSLADALAIEDKSLAAAAISSQAWALMRQGRFREVEDLCVAAADRVEPQISKATPDQLSAWGWLMLRAAAAAARNNRPDEAREYHRVATAAAAPLGREHEHTVGWRAWGPLTVALKGPEHELVMGAPDQALALAEQLPVGVGRTMPSDWHRHLLDRAHAHLQLGDIDRATEILTRLRVQAPVWLRYQQTAREITEDLLAAAKRMPSEQQRDLADFLAVTP</sequence>
<dbReference type="SUPFAM" id="SSF47413">
    <property type="entry name" value="lambda repressor-like DNA-binding domains"/>
    <property type="match status" value="1"/>
</dbReference>
<dbReference type="InterPro" id="IPR010982">
    <property type="entry name" value="Lambda_DNA-bd_dom_sf"/>
</dbReference>
<dbReference type="SUPFAM" id="SSF48452">
    <property type="entry name" value="TPR-like"/>
    <property type="match status" value="1"/>
</dbReference>
<dbReference type="EMBL" id="LGEM01000050">
    <property type="protein sequence ID" value="KUP96980.1"/>
    <property type="molecule type" value="Genomic_DNA"/>
</dbReference>
<dbReference type="InterPro" id="IPR001387">
    <property type="entry name" value="Cro/C1-type_HTH"/>
</dbReference>
<dbReference type="InterPro" id="IPR011990">
    <property type="entry name" value="TPR-like_helical_dom_sf"/>
</dbReference>